<dbReference type="OrthoDB" id="6286374at2"/>
<feature type="transmembrane region" description="Helical" evidence="1">
    <location>
        <begin position="461"/>
        <end position="486"/>
    </location>
</feature>
<feature type="transmembrane region" description="Helical" evidence="1">
    <location>
        <begin position="369"/>
        <end position="389"/>
    </location>
</feature>
<protein>
    <submittedName>
        <fullName evidence="2">Uncharacterized protein</fullName>
    </submittedName>
</protein>
<dbReference type="STRING" id="551115.Aazo_2185"/>
<accession>D7DX18</accession>
<dbReference type="HOGENOM" id="CLU_037944_1_0_3"/>
<keyword evidence="1" id="KW-0812">Transmembrane</keyword>
<gene>
    <name evidence="2" type="ordered locus">Aazo_2185</name>
</gene>
<evidence type="ECO:0000313" key="2">
    <source>
        <dbReference type="EMBL" id="ADI64191.1"/>
    </source>
</evidence>
<reference evidence="2 3" key="1">
    <citation type="journal article" date="2010" name="PLoS ONE">
        <title>Genome erosion in a nitrogen-fixing vertically transmitted endosymbiotic multicellular cyanobacterium.</title>
        <authorList>
            <person name="Ran L."/>
            <person name="Larsson J."/>
            <person name="Vigil-Stenman T."/>
            <person name="Nylander J.A."/>
            <person name="Ininbergs K."/>
            <person name="Zheng W.W."/>
            <person name="Lapidus A."/>
            <person name="Lowry S."/>
            <person name="Haselkorn R."/>
            <person name="Bergman B."/>
        </authorList>
    </citation>
    <scope>NUCLEOTIDE SEQUENCE [LARGE SCALE GENOMIC DNA]</scope>
    <source>
        <strain evidence="2 3">0708</strain>
    </source>
</reference>
<keyword evidence="1" id="KW-0472">Membrane</keyword>
<organism evidence="2 3">
    <name type="scientific">Nostoc azollae (strain 0708)</name>
    <name type="common">Anabaena azollae (strain 0708)</name>
    <dbReference type="NCBI Taxonomy" id="551115"/>
    <lineage>
        <taxon>Bacteria</taxon>
        <taxon>Bacillati</taxon>
        <taxon>Cyanobacteriota</taxon>
        <taxon>Cyanophyceae</taxon>
        <taxon>Nostocales</taxon>
        <taxon>Nostocaceae</taxon>
        <taxon>Trichormus</taxon>
    </lineage>
</organism>
<feature type="transmembrane region" description="Helical" evidence="1">
    <location>
        <begin position="6"/>
        <end position="24"/>
    </location>
</feature>
<sequence length="511" mass="57919">MYLAFILDIALGLIFIYLILSLLASEIQELIATVLQWRAVHLRKSIEILLAGDLVNSETKEIIELTNKIYTNPLIKSINQEAKGVLSTFPRKLTWFIASITRFIGQIISKSSQGKTALGNQNSAPSYMSGDTFSTTLIEELKIPKLIYNLTVVRLGKFKELSLQEVREILVRLQKHLETTKISNHITQDIGNDFNNLSQQYTDIFNDFKDHRFDIDTTVERMKDSLYKYVDNFEANIHPQYEFLNETLKRLQALRQHIFQDLDEAIILGGLKPNINEIVQLMNTSSAVYTEIETAIHDDNSPIYQTIKELTDSLPPMIVENIGTIVKRAQYRAKSTEEGIKILRGELESCFDESMQRAGGVYKRNAKGVAILIGITLAVSANADIFHIIDRLSKDMVLREAIVYKAVQTIETTNANDLSSVNTKEILKEILNEISLPIGWTRENLQEQLNWRINKVNSWPVVPVLTMITGWMVSGLAIAMGAPFWFDLLSKVMNVRNAGKSPKPAKNQDDN</sequence>
<keyword evidence="3" id="KW-1185">Reference proteome</keyword>
<proteinExistence type="predicted"/>
<dbReference type="AlphaFoldDB" id="D7DX18"/>
<dbReference type="eggNOG" id="ENOG502ZAQR">
    <property type="taxonomic scope" value="Bacteria"/>
</dbReference>
<name>D7DX18_NOSA0</name>
<keyword evidence="1" id="KW-1133">Transmembrane helix</keyword>
<dbReference type="EMBL" id="CP002059">
    <property type="protein sequence ID" value="ADI64191.1"/>
    <property type="molecule type" value="Genomic_DNA"/>
</dbReference>
<dbReference type="Proteomes" id="UP000001511">
    <property type="component" value="Chromosome"/>
</dbReference>
<dbReference type="KEGG" id="naz:Aazo_2185"/>
<evidence type="ECO:0000256" key="1">
    <source>
        <dbReference type="SAM" id="Phobius"/>
    </source>
</evidence>
<evidence type="ECO:0000313" key="3">
    <source>
        <dbReference type="Proteomes" id="UP000001511"/>
    </source>
</evidence>